<keyword evidence="2" id="KW-1185">Reference proteome</keyword>
<gene>
    <name evidence="1" type="ORF">CSCA_4088</name>
</gene>
<sequence>MQTLEQYIQNKYNSANDWFVNEVNQPWHMNRVSKVLQNRDYLKGVHKILEREDSKWKGEVFNTTKLILQESKTILNFHDTYLLGKKVSLTGSDDIVATFNNVYRKGKYNKIDFDILRKVNRFGDIFEYVYLDGGVIKSKLINSEDSYPIFSEDTGEYIGFIEYYTMDSNKVSYYNVYYMDHVECYNNENSELQLINEYNNISGLPIHYKNFNDYDEHCGLSELEDIKPILDQLEDILSKMTDAVYTLSLNPIPVSVGQRIEGTIPSDACGYSISIDAGEFKFVNAQMDYSTIKLLLDTLHKKLETIAGIPSVALGNSNVANVSEVSLSMLYSLASVKAMINEQWLREGFETRWEIIRKLLALQGIVFSEDEFIDCEFNYSRPINNQETLSNIKTQFDMGAISLQTIIEKSYLTNDVTGEMDRIEKEKINNVQQDLNNTSDIK</sequence>
<evidence type="ECO:0000313" key="2">
    <source>
        <dbReference type="Proteomes" id="UP000033115"/>
    </source>
</evidence>
<dbReference type="AlphaFoldDB" id="A0A0E3M870"/>
<accession>A0A0E3M870</accession>
<dbReference type="Pfam" id="PF05133">
    <property type="entry name" value="SPP1_portal"/>
    <property type="match status" value="1"/>
</dbReference>
<proteinExistence type="predicted"/>
<evidence type="ECO:0000313" key="1">
    <source>
        <dbReference type="EMBL" id="AKA71213.1"/>
    </source>
</evidence>
<dbReference type="HOGENOM" id="CLU_610734_0_0_9"/>
<dbReference type="STRING" id="1548.CSCA_4088"/>
<dbReference type="KEGG" id="csq:CSCA_4088"/>
<dbReference type="RefSeq" id="WP_029162321.1">
    <property type="nucleotide sequence ID" value="NZ_CP009933.1"/>
</dbReference>
<name>A0A0E3M870_CLOSL</name>
<dbReference type="EMBL" id="CP009933">
    <property type="protein sequence ID" value="AKA71213.1"/>
    <property type="molecule type" value="Genomic_DNA"/>
</dbReference>
<dbReference type="Proteomes" id="UP000033115">
    <property type="component" value="Chromosome"/>
</dbReference>
<organism evidence="1 2">
    <name type="scientific">Clostridium scatologenes</name>
    <dbReference type="NCBI Taxonomy" id="1548"/>
    <lineage>
        <taxon>Bacteria</taxon>
        <taxon>Bacillati</taxon>
        <taxon>Bacillota</taxon>
        <taxon>Clostridia</taxon>
        <taxon>Eubacteriales</taxon>
        <taxon>Clostridiaceae</taxon>
        <taxon>Clostridium</taxon>
    </lineage>
</organism>
<protein>
    <submittedName>
        <fullName evidence="1">Phage portal protein, SPP1</fullName>
    </submittedName>
</protein>
<reference evidence="1 2" key="1">
    <citation type="journal article" date="2015" name="J. Biotechnol.">
        <title>Complete genome sequence of a malodorant-producing acetogen, Clostridium scatologenes ATCC 25775(T).</title>
        <authorList>
            <person name="Zhu Z."/>
            <person name="Guo T."/>
            <person name="Zheng H."/>
            <person name="Song T."/>
            <person name="Ouyang P."/>
            <person name="Xie J."/>
        </authorList>
    </citation>
    <scope>NUCLEOTIDE SEQUENCE [LARGE SCALE GENOMIC DNA]</scope>
    <source>
        <strain evidence="1 2">ATCC 25775</strain>
    </source>
</reference>
<dbReference type="InterPro" id="IPR021145">
    <property type="entry name" value="Portal_protein_SPP1_Gp6-like"/>
</dbReference>